<name>H0EEJ5_GLAL7</name>
<dbReference type="AlphaFoldDB" id="H0EEJ5"/>
<dbReference type="HOGENOM" id="CLU_001305_1_1_1"/>
<sequence>MSSTPNERDLVFAEPEVTQLLSLIPETTCQKTTFKSPAYKTDVLQALTDCNIAHFSCHGIIDNSNPSNTSLLLTDWENEGIHLTGAFQMAGFPRSIGSLWQVDDERSGMVSKIVWENMLGVDGTIDYGKAAEGLHKAVRALREAARWVEGVEMRFDDQPVVWAPFIYMGV</sequence>
<dbReference type="Proteomes" id="UP000005446">
    <property type="component" value="Unassembled WGS sequence"/>
</dbReference>
<accession>H0EEJ5</accession>
<proteinExistence type="predicted"/>
<evidence type="ECO:0000259" key="1">
    <source>
        <dbReference type="Pfam" id="PF12770"/>
    </source>
</evidence>
<evidence type="ECO:0000313" key="3">
    <source>
        <dbReference type="Proteomes" id="UP000005446"/>
    </source>
</evidence>
<dbReference type="EMBL" id="AGUE01000016">
    <property type="protein sequence ID" value="EHL02908.1"/>
    <property type="molecule type" value="Genomic_DNA"/>
</dbReference>
<dbReference type="InterPro" id="IPR024983">
    <property type="entry name" value="CHAT_dom"/>
</dbReference>
<dbReference type="OrthoDB" id="9991317at2759"/>
<protein>
    <recommendedName>
        <fullName evidence="1">CHAT domain-containing protein</fullName>
    </recommendedName>
</protein>
<dbReference type="Pfam" id="PF12770">
    <property type="entry name" value="CHAT"/>
    <property type="match status" value="1"/>
</dbReference>
<organism evidence="2 3">
    <name type="scientific">Glarea lozoyensis (strain ATCC 74030 / MF5533)</name>
    <dbReference type="NCBI Taxonomy" id="1104152"/>
    <lineage>
        <taxon>Eukaryota</taxon>
        <taxon>Fungi</taxon>
        <taxon>Dikarya</taxon>
        <taxon>Ascomycota</taxon>
        <taxon>Pezizomycotina</taxon>
        <taxon>Leotiomycetes</taxon>
        <taxon>Helotiales</taxon>
        <taxon>Helotiaceae</taxon>
        <taxon>Glarea</taxon>
    </lineage>
</organism>
<feature type="domain" description="CHAT" evidence="1">
    <location>
        <begin position="79"/>
        <end position="169"/>
    </location>
</feature>
<gene>
    <name evidence="2" type="ORF">M7I_0873</name>
</gene>
<dbReference type="InParanoid" id="H0EEJ5"/>
<keyword evidence="3" id="KW-1185">Reference proteome</keyword>
<reference evidence="2 3" key="1">
    <citation type="journal article" date="2012" name="Eukaryot. Cell">
        <title>Genome sequence of the fungus Glarea lozoyensis: the first genome sequence of a species from the Helotiaceae family.</title>
        <authorList>
            <person name="Youssar L."/>
            <person name="Gruening B.A."/>
            <person name="Erxleben A."/>
            <person name="Guenther S."/>
            <person name="Huettel W."/>
        </authorList>
    </citation>
    <scope>NUCLEOTIDE SEQUENCE [LARGE SCALE GENOMIC DNA]</scope>
    <source>
        <strain evidence="3">ATCC 74030 / MF5533</strain>
    </source>
</reference>
<comment type="caution">
    <text evidence="2">The sequence shown here is derived from an EMBL/GenBank/DDBJ whole genome shotgun (WGS) entry which is preliminary data.</text>
</comment>
<evidence type="ECO:0000313" key="2">
    <source>
        <dbReference type="EMBL" id="EHL02908.1"/>
    </source>
</evidence>